<dbReference type="SUPFAM" id="SSF52833">
    <property type="entry name" value="Thioredoxin-like"/>
    <property type="match status" value="1"/>
</dbReference>
<proteinExistence type="predicted"/>
<organism evidence="2 3">
    <name type="scientific">Corynebacterium suicordis DSM 45110</name>
    <dbReference type="NCBI Taxonomy" id="1121369"/>
    <lineage>
        <taxon>Bacteria</taxon>
        <taxon>Bacillati</taxon>
        <taxon>Actinomycetota</taxon>
        <taxon>Actinomycetes</taxon>
        <taxon>Mycobacteriales</taxon>
        <taxon>Corynebacteriaceae</taxon>
        <taxon>Corynebacterium</taxon>
    </lineage>
</organism>
<dbReference type="PROSITE" id="PS51354">
    <property type="entry name" value="GLUTAREDOXIN_2"/>
    <property type="match status" value="1"/>
</dbReference>
<dbReference type="Pfam" id="PF00462">
    <property type="entry name" value="Glutaredoxin"/>
    <property type="match status" value="1"/>
</dbReference>
<gene>
    <name evidence="2" type="ORF">IRY30_09995</name>
</gene>
<reference evidence="2 3" key="1">
    <citation type="submission" date="2020-10" db="EMBL/GenBank/DDBJ databases">
        <title>Novel species in genus Corynebacterium.</title>
        <authorList>
            <person name="Zhang G."/>
        </authorList>
    </citation>
    <scope>NUCLEOTIDE SEQUENCE [LARGE SCALE GENOMIC DNA]</scope>
    <source>
        <strain evidence="2 3">DSM 45110</strain>
    </source>
</reference>
<protein>
    <submittedName>
        <fullName evidence="2">NrdH-redoxin</fullName>
    </submittedName>
</protein>
<evidence type="ECO:0000313" key="3">
    <source>
        <dbReference type="Proteomes" id="UP000635902"/>
    </source>
</evidence>
<evidence type="ECO:0000313" key="2">
    <source>
        <dbReference type="EMBL" id="MBF4554401.1"/>
    </source>
</evidence>
<name>A0ABR9ZLT3_9CORY</name>
<sequence length="68" mass="7810">MFIVYSRPGCQACKTTVRVLEKKHLQFEVRDVEERLEEFRAQGLQQLPVVVSPTGETFAGFRPDRLTA</sequence>
<dbReference type="CDD" id="cd02976">
    <property type="entry name" value="NrdH"/>
    <property type="match status" value="1"/>
</dbReference>
<accession>A0ABR9ZLT3</accession>
<dbReference type="InterPro" id="IPR036249">
    <property type="entry name" value="Thioredoxin-like_sf"/>
</dbReference>
<dbReference type="Proteomes" id="UP000635902">
    <property type="component" value="Unassembled WGS sequence"/>
</dbReference>
<evidence type="ECO:0000259" key="1">
    <source>
        <dbReference type="Pfam" id="PF00462"/>
    </source>
</evidence>
<dbReference type="EMBL" id="JADKMY010000004">
    <property type="protein sequence ID" value="MBF4554401.1"/>
    <property type="molecule type" value="Genomic_DNA"/>
</dbReference>
<dbReference type="Gene3D" id="3.40.30.10">
    <property type="entry name" value="Glutaredoxin"/>
    <property type="match status" value="1"/>
</dbReference>
<comment type="caution">
    <text evidence="2">The sequence shown here is derived from an EMBL/GenBank/DDBJ whole genome shotgun (WGS) entry which is preliminary data.</text>
</comment>
<keyword evidence="3" id="KW-1185">Reference proteome</keyword>
<dbReference type="InterPro" id="IPR002109">
    <property type="entry name" value="Glutaredoxin"/>
</dbReference>
<feature type="domain" description="Glutaredoxin" evidence="1">
    <location>
        <begin position="3"/>
        <end position="41"/>
    </location>
</feature>